<sequence length="268" mass="29670">MVEPMGELDDNNALPIQNNDLGENQSRRKRPHRRSSIAYQQSAPSRNVKTVGETRSIVPDINHSDARVVEYEMHEIQKENGIVEPMIPINKGLEGQPQIFMPGQGQFNHFLALSEANLMSTQTNLMSTRDLHVGGRSLLHPSAENANLQGATYVDYNPPLEYGFRDDDQLPHIAINESQVSAELAGFHLLPLNRSENDTAGGDFQHYSAEPFHAKMDSPIESHFGPPINGLSLDFGNFDSPFNLAIDGTGSIDDLLGDDDILQYFGAF</sequence>
<evidence type="ECO:0000313" key="2">
    <source>
        <dbReference type="EMBL" id="GMH07583.1"/>
    </source>
</evidence>
<dbReference type="AlphaFoldDB" id="A0AAD3SAJ4"/>
<gene>
    <name evidence="2" type="ORF">Nepgr_009423</name>
</gene>
<reference evidence="2" key="1">
    <citation type="submission" date="2023-05" db="EMBL/GenBank/DDBJ databases">
        <title>Nepenthes gracilis genome sequencing.</title>
        <authorList>
            <person name="Fukushima K."/>
        </authorList>
    </citation>
    <scope>NUCLEOTIDE SEQUENCE</scope>
    <source>
        <strain evidence="2">SING2019-196</strain>
    </source>
</reference>
<feature type="compositionally biased region" description="Polar residues" evidence="1">
    <location>
        <begin position="37"/>
        <end position="48"/>
    </location>
</feature>
<dbReference type="EMBL" id="BSYO01000007">
    <property type="protein sequence ID" value="GMH07583.1"/>
    <property type="molecule type" value="Genomic_DNA"/>
</dbReference>
<organism evidence="2 3">
    <name type="scientific">Nepenthes gracilis</name>
    <name type="common">Slender pitcher plant</name>
    <dbReference type="NCBI Taxonomy" id="150966"/>
    <lineage>
        <taxon>Eukaryota</taxon>
        <taxon>Viridiplantae</taxon>
        <taxon>Streptophyta</taxon>
        <taxon>Embryophyta</taxon>
        <taxon>Tracheophyta</taxon>
        <taxon>Spermatophyta</taxon>
        <taxon>Magnoliopsida</taxon>
        <taxon>eudicotyledons</taxon>
        <taxon>Gunneridae</taxon>
        <taxon>Pentapetalae</taxon>
        <taxon>Caryophyllales</taxon>
        <taxon>Nepenthaceae</taxon>
        <taxon>Nepenthes</taxon>
    </lineage>
</organism>
<comment type="caution">
    <text evidence="2">The sequence shown here is derived from an EMBL/GenBank/DDBJ whole genome shotgun (WGS) entry which is preliminary data.</text>
</comment>
<keyword evidence="3" id="KW-1185">Reference proteome</keyword>
<evidence type="ECO:0000313" key="3">
    <source>
        <dbReference type="Proteomes" id="UP001279734"/>
    </source>
</evidence>
<evidence type="ECO:0000256" key="1">
    <source>
        <dbReference type="SAM" id="MobiDB-lite"/>
    </source>
</evidence>
<proteinExistence type="predicted"/>
<dbReference type="Proteomes" id="UP001279734">
    <property type="component" value="Unassembled WGS sequence"/>
</dbReference>
<feature type="compositionally biased region" description="Acidic residues" evidence="1">
    <location>
        <begin position="1"/>
        <end position="10"/>
    </location>
</feature>
<feature type="compositionally biased region" description="Polar residues" evidence="1">
    <location>
        <begin position="14"/>
        <end position="24"/>
    </location>
</feature>
<name>A0AAD3SAJ4_NEPGR</name>
<feature type="region of interest" description="Disordered" evidence="1">
    <location>
        <begin position="1"/>
        <end position="50"/>
    </location>
</feature>
<protein>
    <submittedName>
        <fullName evidence="2">Uncharacterized protein</fullName>
    </submittedName>
</protein>
<accession>A0AAD3SAJ4</accession>